<keyword evidence="3" id="KW-0862">Zinc</keyword>
<dbReference type="Proteomes" id="UP000703269">
    <property type="component" value="Unassembled WGS sequence"/>
</dbReference>
<dbReference type="Pfam" id="PF00569">
    <property type="entry name" value="ZZ"/>
    <property type="match status" value="3"/>
</dbReference>
<evidence type="ECO:0000256" key="1">
    <source>
        <dbReference type="ARBA" id="ARBA00022723"/>
    </source>
</evidence>
<dbReference type="OrthoDB" id="661148at2759"/>
<dbReference type="InterPro" id="IPR000433">
    <property type="entry name" value="Znf_ZZ"/>
</dbReference>
<dbReference type="InterPro" id="IPR053793">
    <property type="entry name" value="PB1-like"/>
</dbReference>
<feature type="region of interest" description="Disordered" evidence="5">
    <location>
        <begin position="162"/>
        <end position="183"/>
    </location>
</feature>
<feature type="region of interest" description="Disordered" evidence="5">
    <location>
        <begin position="302"/>
        <end position="349"/>
    </location>
</feature>
<dbReference type="GO" id="GO:0008270">
    <property type="term" value="F:zinc ion binding"/>
    <property type="evidence" value="ECO:0007669"/>
    <property type="project" value="UniProtKB-KW"/>
</dbReference>
<evidence type="ECO:0000259" key="7">
    <source>
        <dbReference type="PROSITE" id="PS51745"/>
    </source>
</evidence>
<evidence type="ECO:0000313" key="9">
    <source>
        <dbReference type="Proteomes" id="UP000703269"/>
    </source>
</evidence>
<dbReference type="GO" id="GO:0035973">
    <property type="term" value="P:aggrephagy"/>
    <property type="evidence" value="ECO:0007669"/>
    <property type="project" value="TreeGrafter"/>
</dbReference>
<dbReference type="GO" id="GO:0044753">
    <property type="term" value="C:amphisome"/>
    <property type="evidence" value="ECO:0007669"/>
    <property type="project" value="TreeGrafter"/>
</dbReference>
<feature type="region of interest" description="Disordered" evidence="5">
    <location>
        <begin position="371"/>
        <end position="419"/>
    </location>
</feature>
<dbReference type="PROSITE" id="PS01357">
    <property type="entry name" value="ZF_ZZ_1"/>
    <property type="match status" value="1"/>
</dbReference>
<keyword evidence="1" id="KW-0479">Metal-binding</keyword>
<comment type="caution">
    <text evidence="8">The sequence shown here is derived from an EMBL/GenBank/DDBJ whole genome shotgun (WGS) entry which is preliminary data.</text>
</comment>
<dbReference type="GO" id="GO:0007032">
    <property type="term" value="P:endosome organization"/>
    <property type="evidence" value="ECO:0007669"/>
    <property type="project" value="TreeGrafter"/>
</dbReference>
<feature type="domain" description="ZZ-type" evidence="6">
    <location>
        <begin position="728"/>
        <end position="789"/>
    </location>
</feature>
<dbReference type="EMBL" id="BPQB01000081">
    <property type="protein sequence ID" value="GJE98059.1"/>
    <property type="molecule type" value="Genomic_DNA"/>
</dbReference>
<dbReference type="GO" id="GO:0016235">
    <property type="term" value="C:aggresome"/>
    <property type="evidence" value="ECO:0007669"/>
    <property type="project" value="TreeGrafter"/>
</dbReference>
<keyword evidence="2 4" id="KW-0863">Zinc-finger</keyword>
<evidence type="ECO:0000256" key="5">
    <source>
        <dbReference type="SAM" id="MobiDB-lite"/>
    </source>
</evidence>
<dbReference type="InterPro" id="IPR043145">
    <property type="entry name" value="Znf_ZZ_sf"/>
</dbReference>
<dbReference type="SMART" id="SM00291">
    <property type="entry name" value="ZnF_ZZ"/>
    <property type="match status" value="4"/>
</dbReference>
<evidence type="ECO:0000259" key="6">
    <source>
        <dbReference type="PROSITE" id="PS50135"/>
    </source>
</evidence>
<reference evidence="8 9" key="1">
    <citation type="submission" date="2021-08" db="EMBL/GenBank/DDBJ databases">
        <title>Draft Genome Sequence of Phanerochaete sordida strain YK-624.</title>
        <authorList>
            <person name="Mori T."/>
            <person name="Dohra H."/>
            <person name="Suzuki T."/>
            <person name="Kawagishi H."/>
            <person name="Hirai H."/>
        </authorList>
    </citation>
    <scope>NUCLEOTIDE SEQUENCE [LARGE SCALE GENOMIC DNA]</scope>
    <source>
        <strain evidence="8 9">YK-624</strain>
    </source>
</reference>
<protein>
    <submittedName>
        <fullName evidence="8">ZZ-type zinc finger-containing protein</fullName>
    </submittedName>
</protein>
<sequence>MSSRYAASDYDSAEARPDKPLVVKCNYEGVNKRITFSSSRTCTFDLLKHRVEQCFSLSQTSYAITYTDDDGETTVITTETDLTEAIRYFYPGASDDPPLSSAASILSGRSFGRSKITLRVRITIDYDGPSLSDTSSLASTDEYQNRNDDNFSLSLSSSSVGSGPFGGAAEVEDDARTVSSKDTGARSRSKYSFFRSRGTKTVVPGACKRSRSAANDEWEEETVSSVQKTLSLSGGGSVLPSIADNDEDAVFERLREQEAAAAAAEGEEDPQSASYGSTALQNERGVAWLREQNQRTLQLIRPGPGERARSSPRVDRLDQLSVPDTLSLPDTSSLPDTLSLPGDEAGSTMSGELALEKGNDGRFYYAYTSGSAEMSSGRPPSRDGSWQDLSSSRPSSSSRHSPNHRSHSEPILLREELPPDIPPELLPFITMPLPPPADPTDCSSCGALLEQMRYVCSTCGEKEPASKTRFNGIDINGKGKARDNESFGASTATFTYPPHSHRATEISPTVSSWTLVADNSNPFDDSRSMSFKQKPLPALPSSPSSSPSNLTIPSLGLRSGSTSSSSLSSSHGPGFELCFNCIATVGVVHALEASIDPDSSPLHVSPEEGQRTLSEWRRTASRKGHLRHAYLEKYWTPRGWDNVEHDDRTTVKCSTCPSTIVGKRYKCAVCENFNLCKACYSQVHEIHPSDPFLVILEKPTRTRSEPVIEHIEHPTLTPDETGELSMTHAGVRCAHCLMEIVGARFHCAICPSIDICSNCESAGLPGNLDSSDDGHNSSHIMIKIPYPLPSQELEVASRRAKQLWGRDAATVDEETKRSRRGSLGSGYARTVMAPSAPTADTAGDGESHGIRCDVCRKMILGTRYQCAMCPSKPQGYNLCTECEARSYAVHDPMHVFFKLPRPVDIPIEVDGQLLPILYRVPAGPPGGILVRERPKEYLRDVKHTSAVCDRCMERIHGEWFRCVYCGKDLCDNCEAVDTHDYKHFFMMFKSTVDMQRFRRFAQLDSQENPPPVLPFAVYTS</sequence>
<feature type="domain" description="ZZ-type" evidence="6">
    <location>
        <begin position="847"/>
        <end position="904"/>
    </location>
</feature>
<feature type="compositionally biased region" description="Basic and acidic residues" evidence="5">
    <location>
        <begin position="304"/>
        <end position="318"/>
    </location>
</feature>
<dbReference type="PROSITE" id="PS51745">
    <property type="entry name" value="PB1"/>
    <property type="match status" value="1"/>
</dbReference>
<evidence type="ECO:0000256" key="2">
    <source>
        <dbReference type="ARBA" id="ARBA00022771"/>
    </source>
</evidence>
<dbReference type="CDD" id="cd02340">
    <property type="entry name" value="ZZ_NBR1_like"/>
    <property type="match status" value="1"/>
</dbReference>
<dbReference type="Gene3D" id="3.30.60.90">
    <property type="match status" value="3"/>
</dbReference>
<feature type="compositionally biased region" description="Low complexity" evidence="5">
    <location>
        <begin position="535"/>
        <end position="566"/>
    </location>
</feature>
<dbReference type="SUPFAM" id="SSF54277">
    <property type="entry name" value="CAD &amp; PB1 domains"/>
    <property type="match status" value="1"/>
</dbReference>
<dbReference type="SUPFAM" id="SSF57850">
    <property type="entry name" value="RING/U-box"/>
    <property type="match status" value="4"/>
</dbReference>
<evidence type="ECO:0000256" key="4">
    <source>
        <dbReference type="PROSITE-ProRule" id="PRU00228"/>
    </source>
</evidence>
<dbReference type="AlphaFoldDB" id="A0A9P3GRF8"/>
<evidence type="ECO:0000313" key="8">
    <source>
        <dbReference type="EMBL" id="GJE98059.1"/>
    </source>
</evidence>
<name>A0A9P3GRF8_9APHY</name>
<gene>
    <name evidence="8" type="ORF">PsYK624_142810</name>
</gene>
<evidence type="ECO:0000256" key="3">
    <source>
        <dbReference type="ARBA" id="ARBA00022833"/>
    </source>
</evidence>
<feature type="domain" description="ZZ-type" evidence="6">
    <location>
        <begin position="645"/>
        <end position="701"/>
    </location>
</feature>
<dbReference type="GO" id="GO:0005080">
    <property type="term" value="F:protein kinase C binding"/>
    <property type="evidence" value="ECO:0007669"/>
    <property type="project" value="TreeGrafter"/>
</dbReference>
<dbReference type="InterPro" id="IPR000270">
    <property type="entry name" value="PB1_dom"/>
</dbReference>
<dbReference type="PROSITE" id="PS50135">
    <property type="entry name" value="ZF_ZZ_2"/>
    <property type="match status" value="3"/>
</dbReference>
<feature type="compositionally biased region" description="Polar residues" evidence="5">
    <location>
        <begin position="322"/>
        <end position="336"/>
    </location>
</feature>
<proteinExistence type="predicted"/>
<dbReference type="GO" id="GO:0070530">
    <property type="term" value="F:K63-linked polyubiquitin modification-dependent protein binding"/>
    <property type="evidence" value="ECO:0007669"/>
    <property type="project" value="TreeGrafter"/>
</dbReference>
<accession>A0A9P3GRF8</accession>
<feature type="compositionally biased region" description="Low complexity" evidence="5">
    <location>
        <begin position="390"/>
        <end position="400"/>
    </location>
</feature>
<keyword evidence="9" id="KW-1185">Reference proteome</keyword>
<dbReference type="Gene3D" id="3.10.20.90">
    <property type="entry name" value="Phosphatidylinositol 3-kinase Catalytic Subunit, Chain A, domain 1"/>
    <property type="match status" value="1"/>
</dbReference>
<dbReference type="InterPro" id="IPR052260">
    <property type="entry name" value="Autophagy_Rcpt_SigReg"/>
</dbReference>
<dbReference type="Pfam" id="PF00564">
    <property type="entry name" value="PB1"/>
    <property type="match status" value="1"/>
</dbReference>
<dbReference type="PANTHER" id="PTHR15090">
    <property type="entry name" value="SEQUESTOSOME 1-RELATED"/>
    <property type="match status" value="1"/>
</dbReference>
<feature type="domain" description="PB1" evidence="7">
    <location>
        <begin position="20"/>
        <end position="113"/>
    </location>
</feature>
<dbReference type="PANTHER" id="PTHR15090:SF0">
    <property type="entry name" value="SEQUESTOSOME-1"/>
    <property type="match status" value="1"/>
</dbReference>
<dbReference type="GO" id="GO:0000423">
    <property type="term" value="P:mitophagy"/>
    <property type="evidence" value="ECO:0007669"/>
    <property type="project" value="TreeGrafter"/>
</dbReference>
<feature type="compositionally biased region" description="Basic and acidic residues" evidence="5">
    <location>
        <begin position="406"/>
        <end position="417"/>
    </location>
</feature>
<feature type="region of interest" description="Disordered" evidence="5">
    <location>
        <begin position="524"/>
        <end position="566"/>
    </location>
</feature>
<organism evidence="8 9">
    <name type="scientific">Phanerochaete sordida</name>
    <dbReference type="NCBI Taxonomy" id="48140"/>
    <lineage>
        <taxon>Eukaryota</taxon>
        <taxon>Fungi</taxon>
        <taxon>Dikarya</taxon>
        <taxon>Basidiomycota</taxon>
        <taxon>Agaricomycotina</taxon>
        <taxon>Agaricomycetes</taxon>
        <taxon>Polyporales</taxon>
        <taxon>Phanerochaetaceae</taxon>
        <taxon>Phanerochaete</taxon>
    </lineage>
</organism>
<dbReference type="CDD" id="cd02249">
    <property type="entry name" value="ZZ"/>
    <property type="match status" value="1"/>
</dbReference>